<dbReference type="Pfam" id="PF00271">
    <property type="entry name" value="Helicase_C"/>
    <property type="match status" value="1"/>
</dbReference>
<dbReference type="InterPro" id="IPR001650">
    <property type="entry name" value="Helicase_C-like"/>
</dbReference>
<dbReference type="Gene3D" id="3.30.40.10">
    <property type="entry name" value="Zinc/RING finger domain, C3HC4 (zinc finger)"/>
    <property type="match status" value="1"/>
</dbReference>
<dbReference type="GO" id="GO:0005524">
    <property type="term" value="F:ATP binding"/>
    <property type="evidence" value="ECO:0007669"/>
    <property type="project" value="UniProtKB-KW"/>
</dbReference>
<dbReference type="InterPro" id="IPR027417">
    <property type="entry name" value="P-loop_NTPase"/>
</dbReference>
<feature type="domain" description="Chromo" evidence="12">
    <location>
        <begin position="100"/>
        <end position="182"/>
    </location>
</feature>
<dbReference type="GO" id="GO:0005634">
    <property type="term" value="C:nucleus"/>
    <property type="evidence" value="ECO:0000318"/>
    <property type="project" value="GO_Central"/>
</dbReference>
<name>A0A072VDM6_MEDTR</name>
<keyword evidence="9" id="KW-0539">Nucleus</keyword>
<dbReference type="InterPro" id="IPR001965">
    <property type="entry name" value="Znf_PHD"/>
</dbReference>
<dbReference type="PROSITE" id="PS51192">
    <property type="entry name" value="HELICASE_ATP_BIND_1"/>
    <property type="match status" value="1"/>
</dbReference>
<reference evidence="16 18" key="2">
    <citation type="journal article" date="2014" name="BMC Genomics">
        <title>An improved genome release (version Mt4.0) for the model legume Medicago truncatula.</title>
        <authorList>
            <person name="Tang H."/>
            <person name="Krishnakumar V."/>
            <person name="Bidwell S."/>
            <person name="Rosen B."/>
            <person name="Chan A."/>
            <person name="Zhou S."/>
            <person name="Gentzbittel L."/>
            <person name="Childs K.L."/>
            <person name="Yandell M."/>
            <person name="Gundlach H."/>
            <person name="Mayer K.F."/>
            <person name="Schwartz D.C."/>
            <person name="Town C.D."/>
        </authorList>
    </citation>
    <scope>GENOME REANNOTATION</scope>
    <source>
        <strain evidence="16">A17</strain>
        <strain evidence="17 18">cv. Jemalong A17</strain>
    </source>
</reference>
<dbReference type="InterPro" id="IPR023780">
    <property type="entry name" value="Chromo_domain"/>
</dbReference>
<organism evidence="16 18">
    <name type="scientific">Medicago truncatula</name>
    <name type="common">Barrel medic</name>
    <name type="synonym">Medicago tribuloides</name>
    <dbReference type="NCBI Taxonomy" id="3880"/>
    <lineage>
        <taxon>Eukaryota</taxon>
        <taxon>Viridiplantae</taxon>
        <taxon>Streptophyta</taxon>
        <taxon>Embryophyta</taxon>
        <taxon>Tracheophyta</taxon>
        <taxon>Spermatophyta</taxon>
        <taxon>Magnoliopsida</taxon>
        <taxon>eudicotyledons</taxon>
        <taxon>Gunneridae</taxon>
        <taxon>Pentapetalae</taxon>
        <taxon>rosids</taxon>
        <taxon>fabids</taxon>
        <taxon>Fabales</taxon>
        <taxon>Fabaceae</taxon>
        <taxon>Papilionoideae</taxon>
        <taxon>50 kb inversion clade</taxon>
        <taxon>NPAAA clade</taxon>
        <taxon>Hologalegina</taxon>
        <taxon>IRL clade</taxon>
        <taxon>Trifolieae</taxon>
        <taxon>Medicago</taxon>
    </lineage>
</organism>
<dbReference type="InterPro" id="IPR016197">
    <property type="entry name" value="Chromo-like_dom_sf"/>
</dbReference>
<evidence type="ECO:0000256" key="2">
    <source>
        <dbReference type="ARBA" id="ARBA00022723"/>
    </source>
</evidence>
<evidence type="ECO:0000256" key="10">
    <source>
        <dbReference type="PROSITE-ProRule" id="PRU00146"/>
    </source>
</evidence>
<dbReference type="SMART" id="SM00487">
    <property type="entry name" value="DEXDc"/>
    <property type="match status" value="1"/>
</dbReference>
<dbReference type="SUPFAM" id="SSF54160">
    <property type="entry name" value="Chromo domain-like"/>
    <property type="match status" value="2"/>
</dbReference>
<sequence length="1302" mass="149988">MSSLVDRLRVRSDRKQFNTQDESDDDADLMPRKSQTTLEKFERIVRSDAKKDSCQACGKSGNLRSCKTCTYSFHTECLLSPLKSSRLDNWMCPECVSPLNDIDKILDCEMRPTVAGESDAENLRSKQSLTKQYLVKWKGLSYMHCGWVPEEEFLKVFRINQHLKTKVNNFHRKMGPVRKPDEDFVAIRPEWTTVHRILSCRDHGAEKEYLVKWKELPYDECHWELESDISLFQAEIERFNIFRSRSRKISYCKQKGSVSDDAELIKQQKEFQQYEHSPEFLSGGTLHLYQLEGLNFLRFSWSKQTHVILADEMGLGKTIQSIAFLASLLQENASPHLVVAPLSTLRNWEREFERWAPQMNVVMYVGTSQARSTIREYEFYFLKNPKKSKKKNSKKTVTTRKLESIKFDVLLTSYEIIIQDTASLKPIKWECMIVDEGHRLKNKDSKLFSSLKQYSSRHRVLLTGTPLQNNLDELFMLMHFLDAGKFGSLEEFQEEFKDINQEQQVSRLHTLLAPHLLRRLKKDVMTELPPKKELIIRVELSSKQREYYKAILTRNYDILTRRGGAQISLNNVVMQLRKLCCHPYMLEGVEPVLHKETEAYKQMLESSGKLQLLDKLMMKLKEQGHRVLIFSQFQGILNMLESYCVYKHWQYERIDGNVDGDERQVRIDRFNAEDSSRFCFLLSTRAGGLGINLATADTVIIYDSDWNPHADLQAMARAHRVGQTNKVLIFRLITRGTIEERMMEITKKKMVLEHVVVGRKAQNIKQEELDDIIRYGSKELFADENDVAGKSRQIHYDDAAIDRLLGRDQVGAEEATLNDEDESGFLKAFKVANFEFIDKGEASEGKNFWEELLKDKYQEQKVEVQNALGKGKRNRTTLLGENFARLEGVGSSDYEDDDYEVDHTDGDSNSTRTTTSKRPSKKTAPADNTNPPALMEGEGKSLKVIGFTQRQRAAFLQLLMRFGVGDFDWKDFIPHMKQKTCEEINEYGALFLSHIAEDINDSPAFSDGVPKEGLQIVEVLVRISVLSLIREKVKFASENPGTPLFSDDILSRYAGLRSTKIWKEEHDLVLLHAVLKHGYGKWHDIVDDKDLNIQRVICQELSTPFINLPSLGQVGSQVKNGANMTNVESPSNQSRENNGSAAAVNGAHGSYDARSQEPLYQLSDLLLQFRNMQRRQIDFIRKRFPLLENCLNDEYCQKEYSDKMEATAGTYQETRNESTQTPTIYQLPQVEKITLGEFYIPACDNDPNWSPLPHLHNEMCNVVAKNTEDLVHTTMSREQTKLETIVGHIDKILTPNQSVQEP</sequence>
<dbReference type="GO" id="GO:0006338">
    <property type="term" value="P:chromatin remodeling"/>
    <property type="evidence" value="ECO:0000318"/>
    <property type="project" value="GO_Central"/>
</dbReference>
<feature type="region of interest" description="Disordered" evidence="11">
    <location>
        <begin position="1121"/>
        <end position="1148"/>
    </location>
</feature>
<dbReference type="Pfam" id="PF00628">
    <property type="entry name" value="PHD"/>
    <property type="match status" value="1"/>
</dbReference>
<evidence type="ECO:0000256" key="3">
    <source>
        <dbReference type="ARBA" id="ARBA00022737"/>
    </source>
</evidence>
<gene>
    <name evidence="17" type="primary">25481959</name>
    <name evidence="16" type="ordered locus">MTR_1g013190</name>
</gene>
<dbReference type="eggNOG" id="KOG0383">
    <property type="taxonomic scope" value="Eukaryota"/>
</dbReference>
<dbReference type="PROSITE" id="PS50016">
    <property type="entry name" value="ZF_PHD_2"/>
    <property type="match status" value="1"/>
</dbReference>
<dbReference type="Gene3D" id="1.10.10.60">
    <property type="entry name" value="Homeodomain-like"/>
    <property type="match status" value="1"/>
</dbReference>
<dbReference type="GO" id="GO:0003682">
    <property type="term" value="F:chromatin binding"/>
    <property type="evidence" value="ECO:0000318"/>
    <property type="project" value="GO_Central"/>
</dbReference>
<dbReference type="InterPro" id="IPR014001">
    <property type="entry name" value="Helicase_ATP-bd"/>
</dbReference>
<dbReference type="SMART" id="SM01147">
    <property type="entry name" value="DUF1087"/>
    <property type="match status" value="1"/>
</dbReference>
<dbReference type="PROSITE" id="PS50013">
    <property type="entry name" value="CHROMO_2"/>
    <property type="match status" value="2"/>
</dbReference>
<feature type="domain" description="PHD-type" evidence="13">
    <location>
        <begin position="51"/>
        <end position="98"/>
    </location>
</feature>
<dbReference type="KEGG" id="mtr:25481959"/>
<evidence type="ECO:0000259" key="15">
    <source>
        <dbReference type="PROSITE" id="PS51194"/>
    </source>
</evidence>
<evidence type="ECO:0000259" key="14">
    <source>
        <dbReference type="PROSITE" id="PS51192"/>
    </source>
</evidence>
<dbReference type="InterPro" id="IPR013083">
    <property type="entry name" value="Znf_RING/FYVE/PHD"/>
</dbReference>
<dbReference type="Pfam" id="PF00176">
    <property type="entry name" value="SNF2-rel_dom"/>
    <property type="match status" value="1"/>
</dbReference>
<evidence type="ECO:0000256" key="8">
    <source>
        <dbReference type="ARBA" id="ARBA00022840"/>
    </source>
</evidence>
<proteinExistence type="predicted"/>
<keyword evidence="8" id="KW-0067">ATP-binding</keyword>
<feature type="compositionally biased region" description="Polar residues" evidence="11">
    <location>
        <begin position="1121"/>
        <end position="1140"/>
    </location>
</feature>
<dbReference type="PaxDb" id="3880-AES59140"/>
<feature type="region of interest" description="Disordered" evidence="11">
    <location>
        <begin position="894"/>
        <end position="937"/>
    </location>
</feature>
<dbReference type="CDD" id="cd18659">
    <property type="entry name" value="CD2_tandem"/>
    <property type="match status" value="1"/>
</dbReference>
<accession>A0A072VDM6</accession>
<keyword evidence="4" id="KW-0547">Nucleotide-binding</keyword>
<evidence type="ECO:0000256" key="6">
    <source>
        <dbReference type="ARBA" id="ARBA00022801"/>
    </source>
</evidence>
<evidence type="ECO:0000256" key="7">
    <source>
        <dbReference type="ARBA" id="ARBA00022833"/>
    </source>
</evidence>
<keyword evidence="3" id="KW-0677">Repeat</keyword>
<dbReference type="InterPro" id="IPR019787">
    <property type="entry name" value="Znf_PHD-finger"/>
</dbReference>
<dbReference type="InterPro" id="IPR009463">
    <property type="entry name" value="DUF1087"/>
</dbReference>
<evidence type="ECO:0000256" key="9">
    <source>
        <dbReference type="ARBA" id="ARBA00023242"/>
    </source>
</evidence>
<feature type="domain" description="Chromo" evidence="12">
    <location>
        <begin position="192"/>
        <end position="239"/>
    </location>
</feature>
<dbReference type="GO" id="GO:0000785">
    <property type="term" value="C:chromatin"/>
    <property type="evidence" value="ECO:0000318"/>
    <property type="project" value="GO_Central"/>
</dbReference>
<feature type="domain" description="Helicase ATP-binding" evidence="14">
    <location>
        <begin position="298"/>
        <end position="484"/>
    </location>
</feature>
<dbReference type="InterPro" id="IPR000953">
    <property type="entry name" value="Chromo/chromo_shadow_dom"/>
</dbReference>
<dbReference type="GO" id="GO:0042393">
    <property type="term" value="F:histone binding"/>
    <property type="evidence" value="ECO:0000318"/>
    <property type="project" value="GO_Central"/>
</dbReference>
<keyword evidence="7" id="KW-0862">Zinc</keyword>
<reference evidence="17" key="3">
    <citation type="submission" date="2015-04" db="UniProtKB">
        <authorList>
            <consortium name="EnsemblPlants"/>
        </authorList>
    </citation>
    <scope>IDENTIFICATION</scope>
    <source>
        <strain evidence="17">cv. Jemalong A17</strain>
    </source>
</reference>
<dbReference type="CDD" id="cd18793">
    <property type="entry name" value="SF2_C_SNF"/>
    <property type="match status" value="1"/>
</dbReference>
<keyword evidence="6" id="KW-0378">Hydrolase</keyword>
<dbReference type="EMBL" id="CM001217">
    <property type="protein sequence ID" value="KEH39872.1"/>
    <property type="molecule type" value="Genomic_DNA"/>
</dbReference>
<dbReference type="Gene3D" id="2.40.50.40">
    <property type="match status" value="2"/>
</dbReference>
<dbReference type="SMART" id="SM00490">
    <property type="entry name" value="HELICc"/>
    <property type="match status" value="1"/>
</dbReference>
<dbReference type="HOGENOM" id="CLU_000315_31_0_1"/>
<dbReference type="STRING" id="3880.A0A072VDM6"/>
<evidence type="ECO:0000256" key="11">
    <source>
        <dbReference type="SAM" id="MobiDB-lite"/>
    </source>
</evidence>
<dbReference type="SMART" id="SM00298">
    <property type="entry name" value="CHROMO"/>
    <property type="match status" value="2"/>
</dbReference>
<reference evidence="16 18" key="1">
    <citation type="journal article" date="2011" name="Nature">
        <title>The Medicago genome provides insight into the evolution of rhizobial symbioses.</title>
        <authorList>
            <person name="Young N.D."/>
            <person name="Debelle F."/>
            <person name="Oldroyd G.E."/>
            <person name="Geurts R."/>
            <person name="Cannon S.B."/>
            <person name="Udvardi M.K."/>
            <person name="Benedito V.A."/>
            <person name="Mayer K.F."/>
            <person name="Gouzy J."/>
            <person name="Schoof H."/>
            <person name="Van de Peer Y."/>
            <person name="Proost S."/>
            <person name="Cook D.R."/>
            <person name="Meyers B.C."/>
            <person name="Spannagl M."/>
            <person name="Cheung F."/>
            <person name="De Mita S."/>
            <person name="Krishnakumar V."/>
            <person name="Gundlach H."/>
            <person name="Zhou S."/>
            <person name="Mudge J."/>
            <person name="Bharti A.K."/>
            <person name="Murray J.D."/>
            <person name="Naoumkina M.A."/>
            <person name="Rosen B."/>
            <person name="Silverstein K.A."/>
            <person name="Tang H."/>
            <person name="Rombauts S."/>
            <person name="Zhao P.X."/>
            <person name="Zhou P."/>
            <person name="Barbe V."/>
            <person name="Bardou P."/>
            <person name="Bechner M."/>
            <person name="Bellec A."/>
            <person name="Berger A."/>
            <person name="Berges H."/>
            <person name="Bidwell S."/>
            <person name="Bisseling T."/>
            <person name="Choisne N."/>
            <person name="Couloux A."/>
            <person name="Denny R."/>
            <person name="Deshpande S."/>
            <person name="Dai X."/>
            <person name="Doyle J.J."/>
            <person name="Dudez A.M."/>
            <person name="Farmer A.D."/>
            <person name="Fouteau S."/>
            <person name="Franken C."/>
            <person name="Gibelin C."/>
            <person name="Gish J."/>
            <person name="Goldstein S."/>
            <person name="Gonzalez A.J."/>
            <person name="Green P.J."/>
            <person name="Hallab A."/>
            <person name="Hartog M."/>
            <person name="Hua A."/>
            <person name="Humphray S.J."/>
            <person name="Jeong D.H."/>
            <person name="Jing Y."/>
            <person name="Jocker A."/>
            <person name="Kenton S.M."/>
            <person name="Kim D.J."/>
            <person name="Klee K."/>
            <person name="Lai H."/>
            <person name="Lang C."/>
            <person name="Lin S."/>
            <person name="Macmil S.L."/>
            <person name="Magdelenat G."/>
            <person name="Matthews L."/>
            <person name="McCorrison J."/>
            <person name="Monaghan E.L."/>
            <person name="Mun J.H."/>
            <person name="Najar F.Z."/>
            <person name="Nicholson C."/>
            <person name="Noirot C."/>
            <person name="O'Bleness M."/>
            <person name="Paule C.R."/>
            <person name="Poulain J."/>
            <person name="Prion F."/>
            <person name="Qin B."/>
            <person name="Qu C."/>
            <person name="Retzel E.F."/>
            <person name="Riddle C."/>
            <person name="Sallet E."/>
            <person name="Samain S."/>
            <person name="Samson N."/>
            <person name="Sanders I."/>
            <person name="Saurat O."/>
            <person name="Scarpelli C."/>
            <person name="Schiex T."/>
            <person name="Segurens B."/>
            <person name="Severin A.J."/>
            <person name="Sherrier D.J."/>
            <person name="Shi R."/>
            <person name="Sims S."/>
            <person name="Singer S.R."/>
            <person name="Sinharoy S."/>
            <person name="Sterck L."/>
            <person name="Viollet A."/>
            <person name="Wang B.B."/>
            <person name="Wang K."/>
            <person name="Wang M."/>
            <person name="Wang X."/>
            <person name="Warfsmann J."/>
            <person name="Weissenbach J."/>
            <person name="White D.D."/>
            <person name="White J.D."/>
            <person name="Wiley G.B."/>
            <person name="Wincker P."/>
            <person name="Xing Y."/>
            <person name="Yang L."/>
            <person name="Yao Z."/>
            <person name="Ying F."/>
            <person name="Zhai J."/>
            <person name="Zhou L."/>
            <person name="Zuber A."/>
            <person name="Denarie J."/>
            <person name="Dixon R.A."/>
            <person name="May G.D."/>
            <person name="Schwartz D.C."/>
            <person name="Rogers J."/>
            <person name="Quetier F."/>
            <person name="Town C.D."/>
            <person name="Roe B.A."/>
        </authorList>
    </citation>
    <scope>NUCLEOTIDE SEQUENCE [LARGE SCALE GENOMIC DNA]</scope>
    <source>
        <strain evidence="16">A17</strain>
        <strain evidence="17 18">cv. Jemalong A17</strain>
    </source>
</reference>
<dbReference type="EnsemblPlants" id="KEH39872">
    <property type="protein sequence ID" value="KEH39872"/>
    <property type="gene ID" value="MTR_1g013190"/>
</dbReference>
<feature type="domain" description="Helicase C-terminal" evidence="15">
    <location>
        <begin position="612"/>
        <end position="772"/>
    </location>
</feature>
<dbReference type="CDD" id="cd18660">
    <property type="entry name" value="CD1_tandem"/>
    <property type="match status" value="1"/>
</dbReference>
<dbReference type="OrthoDB" id="5857104at2759"/>
<protein>
    <submittedName>
        <fullName evidence="16">Chromatin remodeling factor CHD3 (Pickle)</fullName>
    </submittedName>
</protein>
<dbReference type="PANTHER" id="PTHR45623:SF17">
    <property type="entry name" value="CHROMODOMAIN-HELICASE-DNA-BINDING PROTEIN 3-RELATED"/>
    <property type="match status" value="1"/>
</dbReference>
<dbReference type="PANTHER" id="PTHR45623">
    <property type="entry name" value="CHROMODOMAIN-HELICASE-DNA-BINDING PROTEIN 3-RELATED-RELATED"/>
    <property type="match status" value="1"/>
</dbReference>
<dbReference type="InterPro" id="IPR000330">
    <property type="entry name" value="SNF2_N"/>
</dbReference>
<dbReference type="SMART" id="SM00249">
    <property type="entry name" value="PHD"/>
    <property type="match status" value="1"/>
</dbReference>
<dbReference type="InterPro" id="IPR049730">
    <property type="entry name" value="SNF2/RAD54-like_C"/>
</dbReference>
<keyword evidence="18" id="KW-1185">Reference proteome</keyword>
<dbReference type="GO" id="GO:0016887">
    <property type="term" value="F:ATP hydrolysis activity"/>
    <property type="evidence" value="ECO:0000318"/>
    <property type="project" value="GO_Central"/>
</dbReference>
<dbReference type="Gene3D" id="3.40.50.10810">
    <property type="entry name" value="Tandem AAA-ATPase domain"/>
    <property type="match status" value="1"/>
</dbReference>
<dbReference type="Gene3D" id="3.40.50.300">
    <property type="entry name" value="P-loop containing nucleotide triphosphate hydrolases"/>
    <property type="match status" value="1"/>
</dbReference>
<dbReference type="Pfam" id="PF06461">
    <property type="entry name" value="CHDII_SANT-like"/>
    <property type="match status" value="1"/>
</dbReference>
<comment type="subcellular location">
    <subcellularLocation>
        <location evidence="1">Nucleus</location>
    </subcellularLocation>
</comment>
<feature type="region of interest" description="Disordered" evidence="11">
    <location>
        <begin position="12"/>
        <end position="33"/>
    </location>
</feature>
<dbReference type="Proteomes" id="UP000002051">
    <property type="component" value="Unassembled WGS sequence"/>
</dbReference>
<evidence type="ECO:0000256" key="1">
    <source>
        <dbReference type="ARBA" id="ARBA00004123"/>
    </source>
</evidence>
<evidence type="ECO:0000256" key="5">
    <source>
        <dbReference type="ARBA" id="ARBA00022771"/>
    </source>
</evidence>
<evidence type="ECO:0000313" key="17">
    <source>
        <dbReference type="EnsemblPlants" id="KEH39872"/>
    </source>
</evidence>
<dbReference type="Pfam" id="PF00385">
    <property type="entry name" value="Chromo"/>
    <property type="match status" value="2"/>
</dbReference>
<dbReference type="Pfam" id="PF06465">
    <property type="entry name" value="DUF1087"/>
    <property type="match status" value="1"/>
</dbReference>
<dbReference type="GO" id="GO:0008270">
    <property type="term" value="F:zinc ion binding"/>
    <property type="evidence" value="ECO:0007669"/>
    <property type="project" value="UniProtKB-KW"/>
</dbReference>
<dbReference type="SUPFAM" id="SSF52540">
    <property type="entry name" value="P-loop containing nucleoside triphosphate hydrolases"/>
    <property type="match status" value="2"/>
</dbReference>
<evidence type="ECO:0000313" key="18">
    <source>
        <dbReference type="Proteomes" id="UP000002051"/>
    </source>
</evidence>
<evidence type="ECO:0000259" key="13">
    <source>
        <dbReference type="PROSITE" id="PS50016"/>
    </source>
</evidence>
<keyword evidence="5 10" id="KW-0863">Zinc-finger</keyword>
<dbReference type="InterPro" id="IPR038718">
    <property type="entry name" value="SNF2-like_sf"/>
</dbReference>
<dbReference type="GO" id="GO:0140658">
    <property type="term" value="F:ATP-dependent chromatin remodeler activity"/>
    <property type="evidence" value="ECO:0000318"/>
    <property type="project" value="GO_Central"/>
</dbReference>
<keyword evidence="2" id="KW-0479">Metal-binding</keyword>
<evidence type="ECO:0000259" key="12">
    <source>
        <dbReference type="PROSITE" id="PS50013"/>
    </source>
</evidence>
<dbReference type="SMART" id="SM01146">
    <property type="entry name" value="DUF1086"/>
    <property type="match status" value="1"/>
</dbReference>
<dbReference type="GO" id="GO:0003677">
    <property type="term" value="F:DNA binding"/>
    <property type="evidence" value="ECO:0000318"/>
    <property type="project" value="GO_Central"/>
</dbReference>
<dbReference type="InterPro" id="IPR009462">
    <property type="entry name" value="CHD_II_SANT-like"/>
</dbReference>
<evidence type="ECO:0000256" key="4">
    <source>
        <dbReference type="ARBA" id="ARBA00022741"/>
    </source>
</evidence>
<dbReference type="PROSITE" id="PS51194">
    <property type="entry name" value="HELICASE_CTER"/>
    <property type="match status" value="1"/>
</dbReference>
<evidence type="ECO:0000313" key="16">
    <source>
        <dbReference type="EMBL" id="KEH39872.1"/>
    </source>
</evidence>